<sequence length="800" mass="86624">MKKSIKAGAVGLSAVLLLAGALPAAASSVPVPVTSASNSASGSASVSAPGSEAAVNTETAIKRDQAVELARKLAQVPQDYEVSNVTLQTAAATGTAGATWSINFSKQVKDKYYGNYYIGISADTGELTQMSAYINNVDSPPSYPPEKDLKAAKLIGEAFINSLYPGKLTETRYNTVAEDNFKTPLMGDVRYNYRYDRVVNGVVFPGNGFSVDVNGSGQVVGFNYQWDKTTQFPDPASVISQEKAESLWKEKSKLTASYFRPYNKNTNTASPFIAYRLSPVRLNALTGEMDTGNMPVQESGGPIATAPLGAAPAKDKQLTQSQAIDAVTARFPLPTGAKLENASYQEYNENNMDGLTRAWNISWTLPEDEKSKSEAADKIAYPMGSRSIRAAVDASTGEIKNYSRNEYRPFLATAMKPEDYKVSIDTAKATAVELVKSLLPHMAHQLELHYSDPTKQAAASYWNSNPSYGFSFDRTIDGIITGETVQVTVDATNGAVVNYSNGLTGYSYPASKPALTDPAEAKEKLLSQYKLQLQYAVDWMAGYDGSYPIEKYNLMVAAGELPPSPAGNQKVRLSYVPVAQNTDLANGYFLDAQTGEWRDNRNGETARSDRAAATDISGHWAERALSLMVEYNAIDLKDGKANPDQTATRGELIKMLVLAASGGYLPMAYDSSRAASFIDVKASSALFAYVENAVDMNLIDRDPSGEFNPDQIMTRDDMAQLIVRALGYNKLAQQSSMFRLDVTDAETIQHKGHAAIAVGLGIMSADGSQFRPADEVTRAQAATAFFRFLEKRGTLQDSRY</sequence>
<gene>
    <name evidence="1" type="ORF">ACI1P1_10885</name>
</gene>
<evidence type="ECO:0000313" key="1">
    <source>
        <dbReference type="EMBL" id="MFM9328795.1"/>
    </source>
</evidence>
<dbReference type="EMBL" id="JBJURJ010000006">
    <property type="protein sequence ID" value="MFM9328795.1"/>
    <property type="molecule type" value="Genomic_DNA"/>
</dbReference>
<protein>
    <submittedName>
        <fullName evidence="1">S-layer homology domain-containing protein</fullName>
    </submittedName>
</protein>
<evidence type="ECO:0000313" key="2">
    <source>
        <dbReference type="Proteomes" id="UP001631969"/>
    </source>
</evidence>
<keyword evidence="2" id="KW-1185">Reference proteome</keyword>
<dbReference type="Proteomes" id="UP001631969">
    <property type="component" value="Unassembled WGS sequence"/>
</dbReference>
<reference evidence="1" key="1">
    <citation type="submission" date="2024-12" db="EMBL/GenBank/DDBJ databases">
        <authorList>
            <person name="Wu N."/>
        </authorList>
    </citation>
    <scope>NUCLEOTIDE SEQUENCE</scope>
    <source>
        <strain evidence="1">P15</strain>
    </source>
</reference>
<proteinExistence type="predicted"/>
<accession>A0ACC7NXK6</accession>
<comment type="caution">
    <text evidence="1">The sequence shown here is derived from an EMBL/GenBank/DDBJ whole genome shotgun (WGS) entry which is preliminary data.</text>
</comment>
<organism evidence="1 2">
    <name type="scientific">Paenibacillus mesotrionivorans</name>
    <dbReference type="NCBI Taxonomy" id="3160968"/>
    <lineage>
        <taxon>Bacteria</taxon>
        <taxon>Bacillati</taxon>
        <taxon>Bacillota</taxon>
        <taxon>Bacilli</taxon>
        <taxon>Bacillales</taxon>
        <taxon>Paenibacillaceae</taxon>
        <taxon>Paenibacillus</taxon>
    </lineage>
</organism>
<name>A0ACC7NXK6_9BACL</name>